<feature type="transmembrane region" description="Helical" evidence="7">
    <location>
        <begin position="65"/>
        <end position="83"/>
    </location>
</feature>
<keyword evidence="4 7" id="KW-1133">Transmembrane helix</keyword>
<dbReference type="RefSeq" id="WP_185180361.1">
    <property type="nucleotide sequence ID" value="NZ_CBCSEP010000036.1"/>
</dbReference>
<dbReference type="Pfam" id="PF00892">
    <property type="entry name" value="EamA"/>
    <property type="match status" value="2"/>
</dbReference>
<comment type="caution">
    <text evidence="9">The sequence shown here is derived from an EMBL/GenBank/DDBJ whole genome shotgun (WGS) entry which is preliminary data.</text>
</comment>
<reference evidence="9 10" key="1">
    <citation type="submission" date="2020-08" db="EMBL/GenBank/DDBJ databases">
        <title>Cohnella phylogeny.</title>
        <authorList>
            <person name="Dunlap C."/>
        </authorList>
    </citation>
    <scope>NUCLEOTIDE SEQUENCE [LARGE SCALE GENOMIC DNA]</scope>
    <source>
        <strain evidence="9 10">DSM 103658</strain>
    </source>
</reference>
<feature type="domain" description="EamA" evidence="8">
    <location>
        <begin position="9"/>
        <end position="137"/>
    </location>
</feature>
<feature type="transmembrane region" description="Helical" evidence="7">
    <location>
        <begin position="121"/>
        <end position="139"/>
    </location>
</feature>
<dbReference type="SUPFAM" id="SSF103481">
    <property type="entry name" value="Multidrug resistance efflux transporter EmrE"/>
    <property type="match status" value="2"/>
</dbReference>
<evidence type="ECO:0000256" key="7">
    <source>
        <dbReference type="SAM" id="Phobius"/>
    </source>
</evidence>
<organism evidence="9 10">
    <name type="scientific">Cohnella lubricantis</name>
    <dbReference type="NCBI Taxonomy" id="2163172"/>
    <lineage>
        <taxon>Bacteria</taxon>
        <taxon>Bacillati</taxon>
        <taxon>Bacillota</taxon>
        <taxon>Bacilli</taxon>
        <taxon>Bacillales</taxon>
        <taxon>Paenibacillaceae</taxon>
        <taxon>Cohnella</taxon>
    </lineage>
</organism>
<evidence type="ECO:0000256" key="4">
    <source>
        <dbReference type="ARBA" id="ARBA00022989"/>
    </source>
</evidence>
<dbReference type="Proteomes" id="UP000574133">
    <property type="component" value="Unassembled WGS sequence"/>
</dbReference>
<dbReference type="InterPro" id="IPR050638">
    <property type="entry name" value="AA-Vitamin_Transporters"/>
</dbReference>
<proteinExistence type="inferred from homology"/>
<evidence type="ECO:0000256" key="6">
    <source>
        <dbReference type="SAM" id="MobiDB-lite"/>
    </source>
</evidence>
<feature type="transmembrane region" description="Helical" evidence="7">
    <location>
        <begin position="214"/>
        <end position="236"/>
    </location>
</feature>
<gene>
    <name evidence="9" type="ORF">H4Q31_17525</name>
</gene>
<feature type="transmembrane region" description="Helical" evidence="7">
    <location>
        <begin position="151"/>
        <end position="169"/>
    </location>
</feature>
<dbReference type="InterPro" id="IPR037185">
    <property type="entry name" value="EmrE-like"/>
</dbReference>
<keyword evidence="5 7" id="KW-0472">Membrane</keyword>
<keyword evidence="10" id="KW-1185">Reference proteome</keyword>
<dbReference type="PANTHER" id="PTHR32322">
    <property type="entry name" value="INNER MEMBRANE TRANSPORTER"/>
    <property type="match status" value="1"/>
</dbReference>
<feature type="region of interest" description="Disordered" evidence="6">
    <location>
        <begin position="291"/>
        <end position="314"/>
    </location>
</feature>
<evidence type="ECO:0000313" key="9">
    <source>
        <dbReference type="EMBL" id="MBB6679093.1"/>
    </source>
</evidence>
<sequence length="314" mass="33616">MPRAIWPVMLILSMIWGGSYYFIKVLLGDFGPWTIVFLRCALGLVVIAIYMLAARQPLRFKQAPWGAVAVMALVNTCIPWAIIGFSETRIASSMASVLNATTPLWSLLLGIAFFGAAARRLQWLGMGVAMIGLAVLVGLDSSSVQASDARGFAGMIAASVFYGLGSQLSNRLLRTMSTYQVTFGTLFFSMLGSGVMAFSSEKIPYSQLLVPSNLFVLAGLGILGSGVAYLLFYWIVHEGGPTRATMVTYLLPVFSLVWGFALLGESIHWSMIAGLALILAGVFLAGRKKAASRQPKSFSLPDDGRAASSSEAAT</sequence>
<evidence type="ECO:0000256" key="5">
    <source>
        <dbReference type="ARBA" id="ARBA00023136"/>
    </source>
</evidence>
<evidence type="ECO:0000313" key="10">
    <source>
        <dbReference type="Proteomes" id="UP000574133"/>
    </source>
</evidence>
<feature type="transmembrane region" description="Helical" evidence="7">
    <location>
        <begin position="5"/>
        <end position="23"/>
    </location>
</feature>
<comment type="similarity">
    <text evidence="2">Belongs to the EamA transporter family.</text>
</comment>
<dbReference type="InterPro" id="IPR000620">
    <property type="entry name" value="EamA_dom"/>
</dbReference>
<protein>
    <submittedName>
        <fullName evidence="9">DMT family transporter</fullName>
    </submittedName>
</protein>
<feature type="transmembrane region" description="Helical" evidence="7">
    <location>
        <begin position="267"/>
        <end position="286"/>
    </location>
</feature>
<feature type="transmembrane region" description="Helical" evidence="7">
    <location>
        <begin position="35"/>
        <end position="53"/>
    </location>
</feature>
<evidence type="ECO:0000256" key="2">
    <source>
        <dbReference type="ARBA" id="ARBA00007362"/>
    </source>
</evidence>
<dbReference type="EMBL" id="JACJVN010000070">
    <property type="protein sequence ID" value="MBB6679093.1"/>
    <property type="molecule type" value="Genomic_DNA"/>
</dbReference>
<name>A0A841TC97_9BACL</name>
<keyword evidence="3 7" id="KW-0812">Transmembrane</keyword>
<dbReference type="PANTHER" id="PTHR32322:SF9">
    <property type="entry name" value="AMINO-ACID METABOLITE EFFLUX PUMP-RELATED"/>
    <property type="match status" value="1"/>
</dbReference>
<feature type="transmembrane region" description="Helical" evidence="7">
    <location>
        <begin position="95"/>
        <end position="114"/>
    </location>
</feature>
<evidence type="ECO:0000259" key="8">
    <source>
        <dbReference type="Pfam" id="PF00892"/>
    </source>
</evidence>
<feature type="domain" description="EamA" evidence="8">
    <location>
        <begin position="151"/>
        <end position="285"/>
    </location>
</feature>
<accession>A0A841TC97</accession>
<feature type="transmembrane region" description="Helical" evidence="7">
    <location>
        <begin position="181"/>
        <end position="199"/>
    </location>
</feature>
<dbReference type="AlphaFoldDB" id="A0A841TC97"/>
<dbReference type="GO" id="GO:0016020">
    <property type="term" value="C:membrane"/>
    <property type="evidence" value="ECO:0007669"/>
    <property type="project" value="UniProtKB-SubCell"/>
</dbReference>
<evidence type="ECO:0000256" key="3">
    <source>
        <dbReference type="ARBA" id="ARBA00022692"/>
    </source>
</evidence>
<feature type="transmembrane region" description="Helical" evidence="7">
    <location>
        <begin position="243"/>
        <end position="261"/>
    </location>
</feature>
<comment type="subcellular location">
    <subcellularLocation>
        <location evidence="1">Endomembrane system</location>
        <topology evidence="1">Multi-pass membrane protein</topology>
    </subcellularLocation>
</comment>
<evidence type="ECO:0000256" key="1">
    <source>
        <dbReference type="ARBA" id="ARBA00004127"/>
    </source>
</evidence>